<sequence length="102" mass="11405">MIMMAFKEGLKVRYSSKYLSVSEVPPPEVEIEADDHDADDDMDAPEDLPIIDLSSDDDDDGEEPEYEPGYGGWIDEGDEFEDDQEEICTTTEIGTQTPTLPL</sequence>
<organism evidence="2 3">
    <name type="scientific">Ficus carica</name>
    <name type="common">Common fig</name>
    <dbReference type="NCBI Taxonomy" id="3494"/>
    <lineage>
        <taxon>Eukaryota</taxon>
        <taxon>Viridiplantae</taxon>
        <taxon>Streptophyta</taxon>
        <taxon>Embryophyta</taxon>
        <taxon>Tracheophyta</taxon>
        <taxon>Spermatophyta</taxon>
        <taxon>Magnoliopsida</taxon>
        <taxon>eudicotyledons</taxon>
        <taxon>Gunneridae</taxon>
        <taxon>Pentapetalae</taxon>
        <taxon>rosids</taxon>
        <taxon>fabids</taxon>
        <taxon>Rosales</taxon>
        <taxon>Moraceae</taxon>
        <taxon>Ficeae</taxon>
        <taxon>Ficus</taxon>
    </lineage>
</organism>
<feature type="compositionally biased region" description="Acidic residues" evidence="1">
    <location>
        <begin position="54"/>
        <end position="66"/>
    </location>
</feature>
<dbReference type="AlphaFoldDB" id="A0AA88E1H0"/>
<dbReference type="EMBL" id="BTGU01000168">
    <property type="protein sequence ID" value="GMN64081.1"/>
    <property type="molecule type" value="Genomic_DNA"/>
</dbReference>
<name>A0AA88E1H0_FICCA</name>
<reference evidence="2" key="1">
    <citation type="submission" date="2023-07" db="EMBL/GenBank/DDBJ databases">
        <title>draft genome sequence of fig (Ficus carica).</title>
        <authorList>
            <person name="Takahashi T."/>
            <person name="Nishimura K."/>
        </authorList>
    </citation>
    <scope>NUCLEOTIDE SEQUENCE</scope>
</reference>
<protein>
    <submittedName>
        <fullName evidence="2">Uncharacterized protein</fullName>
    </submittedName>
</protein>
<feature type="region of interest" description="Disordered" evidence="1">
    <location>
        <begin position="23"/>
        <end position="77"/>
    </location>
</feature>
<dbReference type="Proteomes" id="UP001187192">
    <property type="component" value="Unassembled WGS sequence"/>
</dbReference>
<comment type="caution">
    <text evidence="2">The sequence shown here is derived from an EMBL/GenBank/DDBJ whole genome shotgun (WGS) entry which is preliminary data.</text>
</comment>
<evidence type="ECO:0000256" key="1">
    <source>
        <dbReference type="SAM" id="MobiDB-lite"/>
    </source>
</evidence>
<evidence type="ECO:0000313" key="3">
    <source>
        <dbReference type="Proteomes" id="UP001187192"/>
    </source>
</evidence>
<proteinExistence type="predicted"/>
<gene>
    <name evidence="2" type="ORF">TIFTF001_033163</name>
</gene>
<evidence type="ECO:0000313" key="2">
    <source>
        <dbReference type="EMBL" id="GMN64081.1"/>
    </source>
</evidence>
<keyword evidence="3" id="KW-1185">Reference proteome</keyword>
<accession>A0AA88E1H0</accession>
<feature type="compositionally biased region" description="Acidic residues" evidence="1">
    <location>
        <begin position="29"/>
        <end position="46"/>
    </location>
</feature>